<keyword evidence="6" id="KW-0808">Transferase</keyword>
<evidence type="ECO:0000256" key="1">
    <source>
        <dbReference type="ARBA" id="ARBA00012528"/>
    </source>
</evidence>
<dbReference type="Gene3D" id="2.60.40.10">
    <property type="entry name" value="Immunoglobulins"/>
    <property type="match status" value="1"/>
</dbReference>
<evidence type="ECO:0000313" key="7">
    <source>
        <dbReference type="Proteomes" id="UP001064632"/>
    </source>
</evidence>
<dbReference type="Pfam" id="PF07494">
    <property type="entry name" value="Reg_prop"/>
    <property type="match status" value="5"/>
</dbReference>
<feature type="transmembrane region" description="Helical" evidence="3">
    <location>
        <begin position="828"/>
        <end position="848"/>
    </location>
</feature>
<reference evidence="6" key="1">
    <citation type="submission" date="2022-09" db="EMBL/GenBank/DDBJ databases">
        <title>Tahibacter sp. nov., isolated from a fresh water.</title>
        <authorList>
            <person name="Baek J.H."/>
            <person name="Lee J.K."/>
            <person name="Kim J.M."/>
            <person name="Jeon C.O."/>
        </authorList>
    </citation>
    <scope>NUCLEOTIDE SEQUENCE</scope>
    <source>
        <strain evidence="6">W38</strain>
    </source>
</reference>
<keyword evidence="6" id="KW-0548">Nucleotidyltransferase</keyword>
<dbReference type="Gene3D" id="2.130.10.10">
    <property type="entry name" value="YVTN repeat-like/Quinoprotein amine dehydrogenase"/>
    <property type="match status" value="4"/>
</dbReference>
<feature type="signal peptide" evidence="4">
    <location>
        <begin position="1"/>
        <end position="28"/>
    </location>
</feature>
<dbReference type="PANTHER" id="PTHR45138">
    <property type="entry name" value="REGULATORY COMPONENTS OF SENSORY TRANSDUCTION SYSTEM"/>
    <property type="match status" value="1"/>
</dbReference>
<dbReference type="SUPFAM" id="SSF63825">
    <property type="entry name" value="YWTD domain"/>
    <property type="match status" value="1"/>
</dbReference>
<dbReference type="PANTHER" id="PTHR45138:SF9">
    <property type="entry name" value="DIGUANYLATE CYCLASE DGCM-RELATED"/>
    <property type="match status" value="1"/>
</dbReference>
<dbReference type="SUPFAM" id="SSF63829">
    <property type="entry name" value="Calcium-dependent phosphotriesterase"/>
    <property type="match status" value="2"/>
</dbReference>
<evidence type="ECO:0000259" key="5">
    <source>
        <dbReference type="PROSITE" id="PS50887"/>
    </source>
</evidence>
<dbReference type="CDD" id="cd01949">
    <property type="entry name" value="GGDEF"/>
    <property type="match status" value="1"/>
</dbReference>
<comment type="catalytic activity">
    <reaction evidence="2">
        <text>2 GTP = 3',3'-c-di-GMP + 2 diphosphate</text>
        <dbReference type="Rhea" id="RHEA:24898"/>
        <dbReference type="ChEBI" id="CHEBI:33019"/>
        <dbReference type="ChEBI" id="CHEBI:37565"/>
        <dbReference type="ChEBI" id="CHEBI:58805"/>
        <dbReference type="EC" id="2.7.7.65"/>
    </reaction>
</comment>
<dbReference type="InterPro" id="IPR043128">
    <property type="entry name" value="Rev_trsase/Diguanyl_cyclase"/>
</dbReference>
<sequence length="1108" mass="119806">MTGSHHRRQHWLSIAAGLLCWVAGIARAVGAADATAAGVIDETAGAPVARAGAAPWSRLAQPVFDHLTPAQGLPNIVATAIAEDSDGFLWVGTYGGLARWDGYRFHVYERQSQNPRGLPDNFIQALHRDVRGTLWIGTSAAGLVRYERETDAFTALPVSADGISHASVRAIADDGDGGLWVGSNGGLDRLDAQGRAVGHWRHDPADPESLPHDRVLTLLRDRRGSVWVGTENGLVRLDASSGRFQRITIPHLDGLHAAIWSLALDEQDRVWVGTFRHGAFLVVPGVSEPVVLAPAQPRDAADFRASQIAAIVDSGADDMWLGTFGQGIFVVNKHSLQMRRVQHDPALESTLADDSIRAMHRDQSGLIWSATHRGLSRHAPGRGAVDTVFGGGRAGAGLSGADASWLYENDDGRVWVGFHKNGIDIVDPASGSLTPVRPDVSRPDEALPNDIVLAMVGGDDGEVFVGTFRGLYRVSRDGGKVRRMHLAGRPSEAPAWALLRRGGVLWVGGFSDGLWRLDLASDATQRVAATGPGALSDQRVFAMADAGDGTFWVGTRNGLDRYDPASGVVERLQADPMTQGRLAAGFITALQKDARQRLWIGTFGGGLHRMDSNTLAGNRHLQRITLADGLPNDNVDGIVEADDGHLWVSTDDGVAVVDPTANAVRALHRADGLAITTYWTGSATRTRTGDVLFGGTGGVTVVRPHQLGQWNYRPPVVLTDVRLGGYSLALGPYNADMARPIVVPPDAGSIAVEFAALDYSAPERTRYAFRLRGVSDDWIPVDPVRRVAAFTNLAPGSYAMVLRATSRSGATSERHVPIVVMPAWHQTWWFRVALAIGVVGVMLALVHIRTAFLRRRRDELERKVLERTLQLQAASRALEDASLTDPLTGLRNRRFLSQQAADIVRQSLEKYRRAPGEATPRGDANDLVILLVDIDHFKYVNDDHGHGAGDYLLVQIARRIQAVLGPRDHAVRWGGEEFLVLARCPHQQAAELAEVIRRIVAATPFEVGKAVCFHKTCSVGFACIPFVPLAPEALGWEDVTDIADIALYAAKRAGRDGWVGLQAETRFASDLTIEQLKRAPAHLVDRGVLRVVSSFPQEVVRTALSSGL</sequence>
<protein>
    <recommendedName>
        <fullName evidence="1">diguanylate cyclase</fullName>
        <ecNumber evidence="1">2.7.7.65</ecNumber>
    </recommendedName>
</protein>
<dbReference type="InterPro" id="IPR000160">
    <property type="entry name" value="GGDEF_dom"/>
</dbReference>
<feature type="domain" description="GGDEF" evidence="5">
    <location>
        <begin position="925"/>
        <end position="1063"/>
    </location>
</feature>
<dbReference type="InterPro" id="IPR029787">
    <property type="entry name" value="Nucleotide_cyclase"/>
</dbReference>
<evidence type="ECO:0000256" key="4">
    <source>
        <dbReference type="SAM" id="SignalP"/>
    </source>
</evidence>
<accession>A0ABY6BFP4</accession>
<evidence type="ECO:0000313" key="6">
    <source>
        <dbReference type="EMBL" id="UXI68083.1"/>
    </source>
</evidence>
<dbReference type="InterPro" id="IPR050469">
    <property type="entry name" value="Diguanylate_Cyclase"/>
</dbReference>
<dbReference type="Pfam" id="PF07495">
    <property type="entry name" value="Y_Y_Y"/>
    <property type="match status" value="1"/>
</dbReference>
<organism evidence="6 7">
    <name type="scientific">Tahibacter amnicola</name>
    <dbReference type="NCBI Taxonomy" id="2976241"/>
    <lineage>
        <taxon>Bacteria</taxon>
        <taxon>Pseudomonadati</taxon>
        <taxon>Pseudomonadota</taxon>
        <taxon>Gammaproteobacteria</taxon>
        <taxon>Lysobacterales</taxon>
        <taxon>Rhodanobacteraceae</taxon>
        <taxon>Tahibacter</taxon>
    </lineage>
</organism>
<keyword evidence="7" id="KW-1185">Reference proteome</keyword>
<dbReference type="SUPFAM" id="SSF55073">
    <property type="entry name" value="Nucleotide cyclase"/>
    <property type="match status" value="1"/>
</dbReference>
<dbReference type="PROSITE" id="PS50887">
    <property type="entry name" value="GGDEF"/>
    <property type="match status" value="1"/>
</dbReference>
<keyword evidence="3" id="KW-0812">Transmembrane</keyword>
<dbReference type="GO" id="GO:0052621">
    <property type="term" value="F:diguanylate cyclase activity"/>
    <property type="evidence" value="ECO:0007669"/>
    <property type="project" value="UniProtKB-EC"/>
</dbReference>
<keyword evidence="3" id="KW-0472">Membrane</keyword>
<dbReference type="Proteomes" id="UP001064632">
    <property type="component" value="Chromosome"/>
</dbReference>
<keyword evidence="4" id="KW-0732">Signal</keyword>
<evidence type="ECO:0000256" key="2">
    <source>
        <dbReference type="ARBA" id="ARBA00034247"/>
    </source>
</evidence>
<dbReference type="InterPro" id="IPR011123">
    <property type="entry name" value="Y_Y_Y"/>
</dbReference>
<dbReference type="EC" id="2.7.7.65" evidence="1"/>
<dbReference type="Gene3D" id="3.30.70.270">
    <property type="match status" value="1"/>
</dbReference>
<dbReference type="InterPro" id="IPR015943">
    <property type="entry name" value="WD40/YVTN_repeat-like_dom_sf"/>
</dbReference>
<dbReference type="Pfam" id="PF00990">
    <property type="entry name" value="GGDEF"/>
    <property type="match status" value="1"/>
</dbReference>
<evidence type="ECO:0000256" key="3">
    <source>
        <dbReference type="SAM" id="Phobius"/>
    </source>
</evidence>
<gene>
    <name evidence="6" type="ORF">N4264_00060</name>
</gene>
<dbReference type="InterPro" id="IPR013783">
    <property type="entry name" value="Ig-like_fold"/>
</dbReference>
<dbReference type="InterPro" id="IPR011110">
    <property type="entry name" value="Reg_prop"/>
</dbReference>
<dbReference type="EMBL" id="CP104694">
    <property type="protein sequence ID" value="UXI68083.1"/>
    <property type="molecule type" value="Genomic_DNA"/>
</dbReference>
<name>A0ABY6BFP4_9GAMM</name>
<dbReference type="RefSeq" id="WP_261695045.1">
    <property type="nucleotide sequence ID" value="NZ_CP104694.1"/>
</dbReference>
<feature type="chain" id="PRO_5045346845" description="diguanylate cyclase" evidence="4">
    <location>
        <begin position="29"/>
        <end position="1108"/>
    </location>
</feature>
<dbReference type="NCBIfam" id="TIGR00254">
    <property type="entry name" value="GGDEF"/>
    <property type="match status" value="1"/>
</dbReference>
<proteinExistence type="predicted"/>
<dbReference type="SMART" id="SM00267">
    <property type="entry name" value="GGDEF"/>
    <property type="match status" value="1"/>
</dbReference>
<keyword evidence="3" id="KW-1133">Transmembrane helix</keyword>